<proteinExistence type="predicted"/>
<evidence type="ECO:0000313" key="1">
    <source>
        <dbReference type="EMBL" id="STD19995.1"/>
    </source>
</evidence>
<organism evidence="1 2">
    <name type="scientific">Enterobacter asburiae</name>
    <dbReference type="NCBI Taxonomy" id="61645"/>
    <lineage>
        <taxon>Bacteria</taxon>
        <taxon>Pseudomonadati</taxon>
        <taxon>Pseudomonadota</taxon>
        <taxon>Gammaproteobacteria</taxon>
        <taxon>Enterobacterales</taxon>
        <taxon>Enterobacteriaceae</taxon>
        <taxon>Enterobacter</taxon>
        <taxon>Enterobacter cloacae complex</taxon>
    </lineage>
</organism>
<name>A0A376FBE5_ENTAS</name>
<sequence>MKGNIEEVATFFGLDGGDTADWLHRDDALSLVVVDHRLTYCISVVFNFVNVAVVLTGKNKESEIISCYSLIRLAATALLDDEVSFPFSSFQLVPEAFLDAIADIKNRGTATTLSERHTPRYASYFVSLPDDGLNLVKAVALKAFGQKSRLSIRIPIIAFPRSTTEFFSGASSAKMFTRLTF</sequence>
<reference evidence="1 2" key="1">
    <citation type="submission" date="2018-06" db="EMBL/GenBank/DDBJ databases">
        <authorList>
            <consortium name="Pathogen Informatics"/>
            <person name="Doyle S."/>
        </authorList>
    </citation>
    <scope>NUCLEOTIDE SEQUENCE [LARGE SCALE GENOMIC DNA]</scope>
    <source>
        <strain evidence="1 2">NCTC12123</strain>
    </source>
</reference>
<dbReference type="AlphaFoldDB" id="A0A376FBE5"/>
<dbReference type="EMBL" id="UFYI01000007">
    <property type="protein sequence ID" value="STD19995.1"/>
    <property type="molecule type" value="Genomic_DNA"/>
</dbReference>
<accession>A0A376FBE5</accession>
<evidence type="ECO:0000313" key="2">
    <source>
        <dbReference type="Proteomes" id="UP000255163"/>
    </source>
</evidence>
<dbReference type="Proteomes" id="UP000255163">
    <property type="component" value="Unassembled WGS sequence"/>
</dbReference>
<protein>
    <submittedName>
        <fullName evidence="1">Uncharacterized protein</fullName>
    </submittedName>
</protein>
<gene>
    <name evidence="1" type="ORF">NCTC12123_01636</name>
</gene>